<dbReference type="EMBL" id="BORQ01000003">
    <property type="protein sequence ID" value="GIO32046.1"/>
    <property type="molecule type" value="Genomic_DNA"/>
</dbReference>
<evidence type="ECO:0000256" key="6">
    <source>
        <dbReference type="ARBA" id="ARBA00022827"/>
    </source>
</evidence>
<evidence type="ECO:0000256" key="11">
    <source>
        <dbReference type="PIRSR" id="PIRSR006268-2"/>
    </source>
</evidence>
<dbReference type="InterPro" id="IPR024932">
    <property type="entry name" value="ApbE"/>
</dbReference>
<reference evidence="12" key="1">
    <citation type="submission" date="2021-03" db="EMBL/GenBank/DDBJ databases">
        <title>Antimicrobial resistance genes in bacteria isolated from Japanese honey, and their potential for conferring macrolide and lincosamide resistance in the American foulbrood pathogen Paenibacillus larvae.</title>
        <authorList>
            <person name="Okamoto M."/>
            <person name="Kumagai M."/>
            <person name="Kanamori H."/>
            <person name="Takamatsu D."/>
        </authorList>
    </citation>
    <scope>NUCLEOTIDE SEQUENCE</scope>
    <source>
        <strain evidence="12">J2TS6</strain>
    </source>
</reference>
<evidence type="ECO:0000256" key="5">
    <source>
        <dbReference type="ARBA" id="ARBA00022723"/>
    </source>
</evidence>
<accession>A0A919XFV5</accession>
<name>A0A919XFV5_9BACL</name>
<comment type="catalytic activity">
    <reaction evidence="9 10">
        <text>L-threonyl-[protein] + FAD = FMN-L-threonyl-[protein] + AMP + H(+)</text>
        <dbReference type="Rhea" id="RHEA:36847"/>
        <dbReference type="Rhea" id="RHEA-COMP:11060"/>
        <dbReference type="Rhea" id="RHEA-COMP:11061"/>
        <dbReference type="ChEBI" id="CHEBI:15378"/>
        <dbReference type="ChEBI" id="CHEBI:30013"/>
        <dbReference type="ChEBI" id="CHEBI:57692"/>
        <dbReference type="ChEBI" id="CHEBI:74257"/>
        <dbReference type="ChEBI" id="CHEBI:456215"/>
        <dbReference type="EC" id="2.7.1.180"/>
    </reaction>
</comment>
<dbReference type="GO" id="GO:0046872">
    <property type="term" value="F:metal ion binding"/>
    <property type="evidence" value="ECO:0007669"/>
    <property type="project" value="UniProtKB-UniRule"/>
</dbReference>
<proteinExistence type="inferred from homology"/>
<evidence type="ECO:0000256" key="4">
    <source>
        <dbReference type="ARBA" id="ARBA00022679"/>
    </source>
</evidence>
<organism evidence="12 13">
    <name type="scientific">Paenibacillus albilobatus</name>
    <dbReference type="NCBI Taxonomy" id="2716884"/>
    <lineage>
        <taxon>Bacteria</taxon>
        <taxon>Bacillati</taxon>
        <taxon>Bacillota</taxon>
        <taxon>Bacilli</taxon>
        <taxon>Bacillales</taxon>
        <taxon>Paenibacillaceae</taxon>
        <taxon>Paenibacillus</taxon>
    </lineage>
</organism>
<evidence type="ECO:0000256" key="3">
    <source>
        <dbReference type="ARBA" id="ARBA00022630"/>
    </source>
</evidence>
<comment type="caution">
    <text evidence="12">The sequence shown here is derived from an EMBL/GenBank/DDBJ whole genome shotgun (WGS) entry which is preliminary data.</text>
</comment>
<dbReference type="Pfam" id="PF02424">
    <property type="entry name" value="ApbE"/>
    <property type="match status" value="1"/>
</dbReference>
<dbReference type="PIRSF" id="PIRSF006268">
    <property type="entry name" value="ApbE"/>
    <property type="match status" value="1"/>
</dbReference>
<protein>
    <recommendedName>
        <fullName evidence="2 10">FAD:protein FMN transferase</fullName>
        <ecNumber evidence="1 10">2.7.1.180</ecNumber>
    </recommendedName>
    <alternativeName>
        <fullName evidence="8 10">Flavin transferase</fullName>
    </alternativeName>
</protein>
<comment type="cofactor">
    <cofactor evidence="11">
        <name>Mg(2+)</name>
        <dbReference type="ChEBI" id="CHEBI:18420"/>
    </cofactor>
    <cofactor evidence="11">
        <name>Mn(2+)</name>
        <dbReference type="ChEBI" id="CHEBI:29035"/>
    </cofactor>
    <text evidence="11">Magnesium. Can also use manganese.</text>
</comment>
<evidence type="ECO:0000256" key="1">
    <source>
        <dbReference type="ARBA" id="ARBA00011955"/>
    </source>
</evidence>
<evidence type="ECO:0000313" key="13">
    <source>
        <dbReference type="Proteomes" id="UP000679779"/>
    </source>
</evidence>
<dbReference type="Gene3D" id="3.10.520.10">
    <property type="entry name" value="ApbE-like domains"/>
    <property type="match status" value="1"/>
</dbReference>
<keyword evidence="6 10" id="KW-0274">FAD</keyword>
<dbReference type="EC" id="2.7.1.180" evidence="1 10"/>
<dbReference type="SUPFAM" id="SSF143631">
    <property type="entry name" value="ApbE-like"/>
    <property type="match status" value="1"/>
</dbReference>
<evidence type="ECO:0000256" key="7">
    <source>
        <dbReference type="ARBA" id="ARBA00022842"/>
    </source>
</evidence>
<dbReference type="Proteomes" id="UP000679779">
    <property type="component" value="Unassembled WGS sequence"/>
</dbReference>
<keyword evidence="5 10" id="KW-0479">Metal-binding</keyword>
<evidence type="ECO:0000256" key="2">
    <source>
        <dbReference type="ARBA" id="ARBA00016337"/>
    </source>
</evidence>
<sequence length="291" mass="32714">MNTDFSVTVTDGAASGWKEQMQRWFAYVDQEWSRFREDNELSRLNQAPEGVEIGLPPPLYDVLKMAEGYRKLTEGRFSPFLKRAMEHQGYDRPFPFSHAADAPPFTFQLEEHPIRFFEGNLVEKHTSEQLDLGGIAKGYAVQSAAEWLKRHGAACGMVDGGGDMTLWSDGSKEWNIGIADPWNEAETVEVLSLKNKAVATSSRLYRSWTLGGQKKHHLLDGRTGQVIESGIVQSTVMARDCVEAEVCAKMCFLLGSGEREEWFAERFPDVYYVLVMADGTVVRNRSKESAS</sequence>
<dbReference type="GO" id="GO:0016740">
    <property type="term" value="F:transferase activity"/>
    <property type="evidence" value="ECO:0007669"/>
    <property type="project" value="UniProtKB-UniRule"/>
</dbReference>
<evidence type="ECO:0000256" key="8">
    <source>
        <dbReference type="ARBA" id="ARBA00031306"/>
    </source>
</evidence>
<evidence type="ECO:0000256" key="10">
    <source>
        <dbReference type="PIRNR" id="PIRNR006268"/>
    </source>
</evidence>
<dbReference type="InterPro" id="IPR003374">
    <property type="entry name" value="ApbE-like_sf"/>
</dbReference>
<keyword evidence="4 10" id="KW-0808">Transferase</keyword>
<dbReference type="PANTHER" id="PTHR30040">
    <property type="entry name" value="THIAMINE BIOSYNTHESIS LIPOPROTEIN APBE"/>
    <property type="match status" value="1"/>
</dbReference>
<evidence type="ECO:0000313" key="12">
    <source>
        <dbReference type="EMBL" id="GIO32046.1"/>
    </source>
</evidence>
<dbReference type="AlphaFoldDB" id="A0A919XFV5"/>
<keyword evidence="13" id="KW-1185">Reference proteome</keyword>
<keyword evidence="7 10" id="KW-0460">Magnesium</keyword>
<evidence type="ECO:0000256" key="9">
    <source>
        <dbReference type="ARBA" id="ARBA00048540"/>
    </source>
</evidence>
<comment type="similarity">
    <text evidence="10">Belongs to the ApbE family.</text>
</comment>
<gene>
    <name evidence="12" type="ORF">J2TS6_31870</name>
</gene>
<feature type="binding site" evidence="11">
    <location>
        <position position="134"/>
    </location>
    <ligand>
        <name>Mg(2+)</name>
        <dbReference type="ChEBI" id="CHEBI:18420"/>
    </ligand>
</feature>
<keyword evidence="3 10" id="KW-0285">Flavoprotein</keyword>
<dbReference type="PANTHER" id="PTHR30040:SF2">
    <property type="entry name" value="FAD:PROTEIN FMN TRANSFERASE"/>
    <property type="match status" value="1"/>
</dbReference>